<evidence type="ECO:0000313" key="1">
    <source>
        <dbReference type="EMBL" id="KAI3731317.1"/>
    </source>
</evidence>
<proteinExistence type="predicted"/>
<keyword evidence="2" id="KW-1185">Reference proteome</keyword>
<gene>
    <name evidence="1" type="ORF">L1987_62505</name>
</gene>
<dbReference type="Proteomes" id="UP001056120">
    <property type="component" value="Linkage Group LG21"/>
</dbReference>
<organism evidence="1 2">
    <name type="scientific">Smallanthus sonchifolius</name>
    <dbReference type="NCBI Taxonomy" id="185202"/>
    <lineage>
        <taxon>Eukaryota</taxon>
        <taxon>Viridiplantae</taxon>
        <taxon>Streptophyta</taxon>
        <taxon>Embryophyta</taxon>
        <taxon>Tracheophyta</taxon>
        <taxon>Spermatophyta</taxon>
        <taxon>Magnoliopsida</taxon>
        <taxon>eudicotyledons</taxon>
        <taxon>Gunneridae</taxon>
        <taxon>Pentapetalae</taxon>
        <taxon>asterids</taxon>
        <taxon>campanulids</taxon>
        <taxon>Asterales</taxon>
        <taxon>Asteraceae</taxon>
        <taxon>Asteroideae</taxon>
        <taxon>Heliantheae alliance</taxon>
        <taxon>Millerieae</taxon>
        <taxon>Smallanthus</taxon>
    </lineage>
</organism>
<reference evidence="1 2" key="2">
    <citation type="journal article" date="2022" name="Mol. Ecol. Resour.">
        <title>The genomes of chicory, endive, great burdock and yacon provide insights into Asteraceae paleo-polyploidization history and plant inulin production.</title>
        <authorList>
            <person name="Fan W."/>
            <person name="Wang S."/>
            <person name="Wang H."/>
            <person name="Wang A."/>
            <person name="Jiang F."/>
            <person name="Liu H."/>
            <person name="Zhao H."/>
            <person name="Xu D."/>
            <person name="Zhang Y."/>
        </authorList>
    </citation>
    <scope>NUCLEOTIDE SEQUENCE [LARGE SCALE GENOMIC DNA]</scope>
    <source>
        <strain evidence="2">cv. Yunnan</strain>
        <tissue evidence="1">Leaves</tissue>
    </source>
</reference>
<reference evidence="2" key="1">
    <citation type="journal article" date="2022" name="Mol. Ecol. Resour.">
        <title>The genomes of chicory, endive, great burdock and yacon provide insights into Asteraceae palaeo-polyploidization history and plant inulin production.</title>
        <authorList>
            <person name="Fan W."/>
            <person name="Wang S."/>
            <person name="Wang H."/>
            <person name="Wang A."/>
            <person name="Jiang F."/>
            <person name="Liu H."/>
            <person name="Zhao H."/>
            <person name="Xu D."/>
            <person name="Zhang Y."/>
        </authorList>
    </citation>
    <scope>NUCLEOTIDE SEQUENCE [LARGE SCALE GENOMIC DNA]</scope>
    <source>
        <strain evidence="2">cv. Yunnan</strain>
    </source>
</reference>
<dbReference type="EMBL" id="CM042038">
    <property type="protein sequence ID" value="KAI3731317.1"/>
    <property type="molecule type" value="Genomic_DNA"/>
</dbReference>
<evidence type="ECO:0000313" key="2">
    <source>
        <dbReference type="Proteomes" id="UP001056120"/>
    </source>
</evidence>
<comment type="caution">
    <text evidence="1">The sequence shown here is derived from an EMBL/GenBank/DDBJ whole genome shotgun (WGS) entry which is preliminary data.</text>
</comment>
<name>A0ACB9CAM3_9ASTR</name>
<accession>A0ACB9CAM3</accession>
<protein>
    <submittedName>
        <fullName evidence="1">Uncharacterized protein</fullName>
    </submittedName>
</protein>
<sequence>MMILFLLQRSYKAQNQKEKKSLKRELNIHVPAAYVKLNLLKEIAEENELDWDTTASETELLKPHEDLLVCWFVSPAW</sequence>